<proteinExistence type="predicted"/>
<sequence length="92" mass="9984">MTRHLRHLPPLLAATLLVSACAAGPSYTVAATRCDPAQHQALVGRNIGETFLPPSLRVREISPGQMVTQDYDPARLNIFMDVKGWIGRVSCG</sequence>
<dbReference type="RefSeq" id="WP_090740219.1">
    <property type="nucleotide sequence ID" value="NZ_FMVT01000002.1"/>
</dbReference>
<name>A0A1G5D404_9RHOB</name>
<dbReference type="OrthoDB" id="8724542at2"/>
<evidence type="ECO:0000313" key="3">
    <source>
        <dbReference type="Proteomes" id="UP000199502"/>
    </source>
</evidence>
<keyword evidence="1" id="KW-0732">Signal</keyword>
<dbReference type="AlphaFoldDB" id="A0A1G5D404"/>
<dbReference type="Proteomes" id="UP000199502">
    <property type="component" value="Unassembled WGS sequence"/>
</dbReference>
<feature type="chain" id="PRO_5011460288" evidence="1">
    <location>
        <begin position="23"/>
        <end position="92"/>
    </location>
</feature>
<dbReference type="Gene3D" id="3.30.10.10">
    <property type="entry name" value="Trypsin Inhibitor V, subunit A"/>
    <property type="match status" value="1"/>
</dbReference>
<dbReference type="Pfam" id="PF11720">
    <property type="entry name" value="Inhibitor_I78"/>
    <property type="match status" value="1"/>
</dbReference>
<feature type="signal peptide" evidence="1">
    <location>
        <begin position="1"/>
        <end position="22"/>
    </location>
</feature>
<reference evidence="2 3" key="1">
    <citation type="submission" date="2016-10" db="EMBL/GenBank/DDBJ databases">
        <authorList>
            <person name="de Groot N.N."/>
        </authorList>
    </citation>
    <scope>NUCLEOTIDE SEQUENCE [LARGE SCALE GENOMIC DNA]</scope>
    <source>
        <strain evidence="2 3">CGMCC 1.8925</strain>
    </source>
</reference>
<organism evidence="2 3">
    <name type="scientific">Paracoccus tibetensis</name>
    <dbReference type="NCBI Taxonomy" id="336292"/>
    <lineage>
        <taxon>Bacteria</taxon>
        <taxon>Pseudomonadati</taxon>
        <taxon>Pseudomonadota</taxon>
        <taxon>Alphaproteobacteria</taxon>
        <taxon>Rhodobacterales</taxon>
        <taxon>Paracoccaceae</taxon>
        <taxon>Paracoccus</taxon>
    </lineage>
</organism>
<dbReference type="InterPro" id="IPR021719">
    <property type="entry name" value="Prot_inh_I78"/>
</dbReference>
<dbReference type="STRING" id="336292.SAMN05660710_00645"/>
<dbReference type="PROSITE" id="PS51257">
    <property type="entry name" value="PROKAR_LIPOPROTEIN"/>
    <property type="match status" value="1"/>
</dbReference>
<evidence type="ECO:0000313" key="2">
    <source>
        <dbReference type="EMBL" id="SCY09238.1"/>
    </source>
</evidence>
<dbReference type="EMBL" id="FMVT01000002">
    <property type="protein sequence ID" value="SCY09238.1"/>
    <property type="molecule type" value="Genomic_DNA"/>
</dbReference>
<protein>
    <submittedName>
        <fullName evidence="2">Peptidase inhibitor I78 family protein</fullName>
    </submittedName>
</protein>
<gene>
    <name evidence="2" type="ORF">SAMN05660710_00645</name>
</gene>
<keyword evidence="3" id="KW-1185">Reference proteome</keyword>
<accession>A0A1G5D404</accession>
<evidence type="ECO:0000256" key="1">
    <source>
        <dbReference type="SAM" id="SignalP"/>
    </source>
</evidence>